<dbReference type="Proteomes" id="UP000266721">
    <property type="component" value="Unassembled WGS sequence"/>
</dbReference>
<protein>
    <submittedName>
        <fullName evidence="2">Uncharacterized protein</fullName>
    </submittedName>
</protein>
<dbReference type="AlphaFoldDB" id="A0A409VAS7"/>
<evidence type="ECO:0000313" key="2">
    <source>
        <dbReference type="EMBL" id="OPL20966.1"/>
    </source>
</evidence>
<dbReference type="EMBL" id="KV597121">
    <property type="protein sequence ID" value="OPL20966.1"/>
    <property type="molecule type" value="Genomic_DNA"/>
</dbReference>
<sequence>LKNFFKDIKFVQHNIQQMKQNVDEVQQSKEQNGNLLTALEVQQKQLHDVDLKLNESVRSLKESVATVIKKSKS</sequence>
<keyword evidence="1" id="KW-0175">Coiled coil</keyword>
<evidence type="ECO:0000313" key="3">
    <source>
        <dbReference type="Proteomes" id="UP000266721"/>
    </source>
</evidence>
<keyword evidence="3" id="KW-1185">Reference proteome</keyword>
<gene>
    <name evidence="2" type="ORF">AM593_02316</name>
</gene>
<reference evidence="2 3" key="1">
    <citation type="journal article" date="2016" name="PLoS ONE">
        <title>A First Insight into the Genome of the Filter-Feeder Mussel Mytilus galloprovincialis.</title>
        <authorList>
            <person name="Murgarella M."/>
            <person name="Puiu D."/>
            <person name="Novoa B."/>
            <person name="Figueras A."/>
            <person name="Posada D."/>
            <person name="Canchaya C."/>
        </authorList>
    </citation>
    <scope>NUCLEOTIDE SEQUENCE [LARGE SCALE GENOMIC DNA]</scope>
    <source>
        <tissue evidence="2">Muscle</tissue>
    </source>
</reference>
<name>A0A409VAS7_MYTGA</name>
<accession>A0A409VAS7</accession>
<feature type="coiled-coil region" evidence="1">
    <location>
        <begin position="1"/>
        <end position="28"/>
    </location>
</feature>
<evidence type="ECO:0000256" key="1">
    <source>
        <dbReference type="SAM" id="Coils"/>
    </source>
</evidence>
<proteinExistence type="predicted"/>
<feature type="non-terminal residue" evidence="2">
    <location>
        <position position="1"/>
    </location>
</feature>
<organism evidence="2 3">
    <name type="scientific">Mytilus galloprovincialis</name>
    <name type="common">Mediterranean mussel</name>
    <dbReference type="NCBI Taxonomy" id="29158"/>
    <lineage>
        <taxon>Eukaryota</taxon>
        <taxon>Metazoa</taxon>
        <taxon>Spiralia</taxon>
        <taxon>Lophotrochozoa</taxon>
        <taxon>Mollusca</taxon>
        <taxon>Bivalvia</taxon>
        <taxon>Autobranchia</taxon>
        <taxon>Pteriomorphia</taxon>
        <taxon>Mytilida</taxon>
        <taxon>Mytiloidea</taxon>
        <taxon>Mytilidae</taxon>
        <taxon>Mytilinae</taxon>
        <taxon>Mytilus</taxon>
    </lineage>
</organism>